<accession>A0A147BWJ5</accession>
<dbReference type="Gene3D" id="3.40.390.10">
    <property type="entry name" value="Collagenase (Catalytic Domain)"/>
    <property type="match status" value="1"/>
</dbReference>
<feature type="chain" id="PRO_5007543130" evidence="1">
    <location>
        <begin position="19"/>
        <end position="339"/>
    </location>
</feature>
<sequence>AMFAFTVLLVFCLTGVHMVTTERDSLQGKEVKLGVTMALDLHYMTLSRNSSRMTRYLKAFLNAVELRFSDMTDPKINLILTDILFLTATEQAQLYVENYILRNTIYGSSTRYGSKYWFSQDRGIILIMTGFDIWSAHYLNGGPTNYAEVNGACTSNNKNVALSEDDGLTFSGVGSAAQAIAMLLGANLELDLKKTPKKCSRDEGYLLSSYYSGVSAHYNLSPCGKDQIKNAILKSEGKRRECLFKEPKIESSVWEVKESRELPIDFFKNSDPCNLRYGSPSCVNHWKKVDGCKLECCIKKGSNKTVNKHDGAPCKNGICSNGECIPYPRITKILKENEI</sequence>
<proteinExistence type="predicted"/>
<dbReference type="InterPro" id="IPR024079">
    <property type="entry name" value="MetalloPept_cat_dom_sf"/>
</dbReference>
<dbReference type="GO" id="GO:0006508">
    <property type="term" value="P:proteolysis"/>
    <property type="evidence" value="ECO:0007669"/>
    <property type="project" value="UniProtKB-KW"/>
</dbReference>
<dbReference type="GO" id="GO:0008237">
    <property type="term" value="F:metallopeptidase activity"/>
    <property type="evidence" value="ECO:0007669"/>
    <property type="project" value="UniProtKB-KW"/>
</dbReference>
<evidence type="ECO:0000313" key="2">
    <source>
        <dbReference type="EMBL" id="JAR95100.1"/>
    </source>
</evidence>
<dbReference type="SUPFAM" id="SSF55486">
    <property type="entry name" value="Metalloproteases ('zincins'), catalytic domain"/>
    <property type="match status" value="1"/>
</dbReference>
<organism evidence="2">
    <name type="scientific">Ixodes ricinus</name>
    <name type="common">Common tick</name>
    <name type="synonym">Acarus ricinus</name>
    <dbReference type="NCBI Taxonomy" id="34613"/>
    <lineage>
        <taxon>Eukaryota</taxon>
        <taxon>Metazoa</taxon>
        <taxon>Ecdysozoa</taxon>
        <taxon>Arthropoda</taxon>
        <taxon>Chelicerata</taxon>
        <taxon>Arachnida</taxon>
        <taxon>Acari</taxon>
        <taxon>Parasitiformes</taxon>
        <taxon>Ixodida</taxon>
        <taxon>Ixodoidea</taxon>
        <taxon>Ixodidae</taxon>
        <taxon>Ixodinae</taxon>
        <taxon>Ixodes</taxon>
    </lineage>
</organism>
<keyword evidence="1" id="KW-0732">Signal</keyword>
<feature type="non-terminal residue" evidence="2">
    <location>
        <position position="1"/>
    </location>
</feature>
<name>A0A147BWJ5_IXORI</name>
<dbReference type="EMBL" id="GEGO01000304">
    <property type="protein sequence ID" value="JAR95100.1"/>
    <property type="molecule type" value="Transcribed_RNA"/>
</dbReference>
<dbReference type="AlphaFoldDB" id="A0A147BWJ5"/>
<keyword evidence="2" id="KW-0378">Hydrolase</keyword>
<evidence type="ECO:0000256" key="1">
    <source>
        <dbReference type="SAM" id="SignalP"/>
    </source>
</evidence>
<protein>
    <submittedName>
        <fullName evidence="2">Putative secreted metalloprotease</fullName>
    </submittedName>
</protein>
<feature type="signal peptide" evidence="1">
    <location>
        <begin position="1"/>
        <end position="18"/>
    </location>
</feature>
<keyword evidence="2" id="KW-0482">Metalloprotease</keyword>
<reference evidence="2" key="1">
    <citation type="journal article" date="2018" name="PLoS Negl. Trop. Dis.">
        <title>Sialome diversity of ticks revealed by RNAseq of single tick salivary glands.</title>
        <authorList>
            <person name="Perner J."/>
            <person name="Kropackova S."/>
            <person name="Kopacek P."/>
            <person name="Ribeiro J.M."/>
        </authorList>
    </citation>
    <scope>NUCLEOTIDE SEQUENCE</scope>
    <source>
        <strain evidence="2">Siblings of single egg batch collected in Ceske Budejovice</strain>
        <tissue evidence="2">Salivary glands</tissue>
    </source>
</reference>
<keyword evidence="2" id="KW-0645">Protease</keyword>